<evidence type="ECO:0000256" key="1">
    <source>
        <dbReference type="SAM" id="SignalP"/>
    </source>
</evidence>
<dbReference type="NCBIfam" id="TIGR04183">
    <property type="entry name" value="Por_Secre_tail"/>
    <property type="match status" value="1"/>
</dbReference>
<dbReference type="Pfam" id="PF18962">
    <property type="entry name" value="Por_Secre_tail"/>
    <property type="match status" value="1"/>
</dbReference>
<feature type="signal peptide" evidence="1">
    <location>
        <begin position="1"/>
        <end position="20"/>
    </location>
</feature>
<dbReference type="EMBL" id="JACRTF010000001">
    <property type="protein sequence ID" value="MBC8593661.1"/>
    <property type="molecule type" value="Genomic_DNA"/>
</dbReference>
<sequence length="247" mass="27311">MKKFSTLLLFMLIGYSTTYAQSIVFTNNDEVLEDATTVVFQAVEYEDWTGDMGVKAETNLKDEETLEPIGDQLYIKNQGDSDTKISVTVEKLNTSKLTWCGVDDQCTEMKNDILTKSTDLGANASTVVQLDAAFTYGESATYKTKITVKVGLEVVRTIFVNFLYNAAGISSTESNHSIKVANGEFIYSFDNNANYQLDIYNVTGLLVKSEILNQSGNVSLSNLSKGIYIYEVKENGKPIASHKCVIE</sequence>
<evidence type="ECO:0000313" key="4">
    <source>
        <dbReference type="EMBL" id="MBC8593661.1"/>
    </source>
</evidence>
<dbReference type="EMBL" id="JACRTF010000001">
    <property type="protein sequence ID" value="MBC8593243.1"/>
    <property type="molecule type" value="Genomic_DNA"/>
</dbReference>
<keyword evidence="1" id="KW-0732">Signal</keyword>
<proteinExistence type="predicted"/>
<protein>
    <submittedName>
        <fullName evidence="3">T9SS type A sorting domain-containing protein</fullName>
    </submittedName>
</protein>
<comment type="caution">
    <text evidence="3">The sequence shown here is derived from an EMBL/GenBank/DDBJ whole genome shotgun (WGS) entry which is preliminary data.</text>
</comment>
<dbReference type="AlphaFoldDB" id="A0A926F335"/>
<reference evidence="3" key="1">
    <citation type="submission" date="2020-08" db="EMBL/GenBank/DDBJ databases">
        <title>Genome public.</title>
        <authorList>
            <person name="Liu C."/>
            <person name="Sun Q."/>
        </authorList>
    </citation>
    <scope>NUCLEOTIDE SEQUENCE</scope>
    <source>
        <strain evidence="3">N12</strain>
    </source>
</reference>
<keyword evidence="5" id="KW-1185">Reference proteome</keyword>
<gene>
    <name evidence="3" type="ORF">H8744_08255</name>
    <name evidence="4" type="ORF">H8744_10480</name>
</gene>
<evidence type="ECO:0000313" key="5">
    <source>
        <dbReference type="Proteomes" id="UP000651085"/>
    </source>
</evidence>
<organism evidence="3 5">
    <name type="scientific">Jilunia laotingensis</name>
    <dbReference type="NCBI Taxonomy" id="2763675"/>
    <lineage>
        <taxon>Bacteria</taxon>
        <taxon>Pseudomonadati</taxon>
        <taxon>Bacteroidota</taxon>
        <taxon>Bacteroidia</taxon>
        <taxon>Bacteroidales</taxon>
        <taxon>Bacteroidaceae</taxon>
        <taxon>Jilunia</taxon>
    </lineage>
</organism>
<accession>A0A926F335</accession>
<dbReference type="Proteomes" id="UP000651085">
    <property type="component" value="Unassembled WGS sequence"/>
</dbReference>
<evidence type="ECO:0000313" key="3">
    <source>
        <dbReference type="EMBL" id="MBC8593243.1"/>
    </source>
</evidence>
<dbReference type="InterPro" id="IPR026444">
    <property type="entry name" value="Secre_tail"/>
</dbReference>
<feature type="chain" id="PRO_5040710324" evidence="1">
    <location>
        <begin position="21"/>
        <end position="247"/>
    </location>
</feature>
<feature type="domain" description="Secretion system C-terminal sorting" evidence="2">
    <location>
        <begin position="190"/>
        <end position="246"/>
    </location>
</feature>
<name>A0A926F335_9BACT</name>
<evidence type="ECO:0000259" key="2">
    <source>
        <dbReference type="Pfam" id="PF18962"/>
    </source>
</evidence>
<dbReference type="RefSeq" id="WP_262434387.1">
    <property type="nucleotide sequence ID" value="NZ_JACRTF010000001.1"/>
</dbReference>